<protein>
    <submittedName>
        <fullName evidence="1">Uncharacterized protein</fullName>
    </submittedName>
</protein>
<gene>
    <name evidence="1" type="ORF">DB43_DP00490</name>
</gene>
<dbReference type="Proteomes" id="UP000031307">
    <property type="component" value="Unassembled WGS sequence"/>
</dbReference>
<name>A0A0C1EC82_9BACT</name>
<accession>A0A0C1EC82</accession>
<dbReference type="EMBL" id="JSAM01000010">
    <property type="protein sequence ID" value="KIA78692.1"/>
    <property type="molecule type" value="Genomic_DNA"/>
</dbReference>
<dbReference type="AlphaFoldDB" id="A0A0C1EC82"/>
<evidence type="ECO:0000313" key="1">
    <source>
        <dbReference type="EMBL" id="KIA78692.1"/>
    </source>
</evidence>
<evidence type="ECO:0000313" key="2">
    <source>
        <dbReference type="Proteomes" id="UP000031307"/>
    </source>
</evidence>
<reference evidence="1 2" key="1">
    <citation type="journal article" date="2014" name="Mol. Biol. Evol.">
        <title>Massive expansion of Ubiquitination-related gene families within the Chlamydiae.</title>
        <authorList>
            <person name="Domman D."/>
            <person name="Collingro A."/>
            <person name="Lagkouvardos I."/>
            <person name="Gehre L."/>
            <person name="Weinmaier T."/>
            <person name="Rattei T."/>
            <person name="Subtil A."/>
            <person name="Horn M."/>
        </authorList>
    </citation>
    <scope>NUCLEOTIDE SEQUENCE [LARGE SCALE GENOMIC DNA]</scope>
    <source>
        <strain evidence="1 2">OEW1</strain>
    </source>
</reference>
<dbReference type="PATRIC" id="fig|83552.4.peg.127"/>
<comment type="caution">
    <text evidence="1">The sequence shown here is derived from an EMBL/GenBank/DDBJ whole genome shotgun (WGS) entry which is preliminary data.</text>
</comment>
<proteinExistence type="predicted"/>
<organism evidence="1 2">
    <name type="scientific">Parachlamydia acanthamoebae</name>
    <dbReference type="NCBI Taxonomy" id="83552"/>
    <lineage>
        <taxon>Bacteria</taxon>
        <taxon>Pseudomonadati</taxon>
        <taxon>Chlamydiota</taxon>
        <taxon>Chlamydiia</taxon>
        <taxon>Parachlamydiales</taxon>
        <taxon>Parachlamydiaceae</taxon>
        <taxon>Parachlamydia</taxon>
    </lineage>
</organism>
<sequence>MKNEETMKLSRLFHSLFACFTLSTIWLHGEIQNVAITWQSALCPPACAELLQKEFQKVRGVSQVLMNASAGQLQLKWQPNVPFSFAPINGTMRMVGPRLKIIRLTVRGHIRTSGNNITLVSDQDGTVFNLVNRITPVQDEYTEQYNIQTRAFPPPVVEEMRQKEKARQMVIIEGPLFQPERVVPLQLVVEYMKDAPVPATK</sequence>